<feature type="compositionally biased region" description="Basic and acidic residues" evidence="1">
    <location>
        <begin position="1"/>
        <end position="15"/>
    </location>
</feature>
<proteinExistence type="predicted"/>
<comment type="caution">
    <text evidence="2">The sequence shown here is derived from an EMBL/GenBank/DDBJ whole genome shotgun (WGS) entry which is preliminary data.</text>
</comment>
<gene>
    <name evidence="2" type="ORF">J2Z75_003292</name>
</gene>
<evidence type="ECO:0000256" key="1">
    <source>
        <dbReference type="SAM" id="MobiDB-lite"/>
    </source>
</evidence>
<sequence>MTNLKATDHPADDGRSPLLATDATNPAEARWKAEWEGSANLQEEYPTAGGYVATMKRQAINVGIAAVHAGRATATPVKASPETEARWKADWEASAKLQAEYPTVGSYVAIMKRQAR</sequence>
<accession>A0ABS4EPA7</accession>
<name>A0ABS4EPA7_9HYPH</name>
<protein>
    <submittedName>
        <fullName evidence="2">Uncharacterized protein</fullName>
    </submittedName>
</protein>
<keyword evidence="3" id="KW-1185">Reference proteome</keyword>
<feature type="region of interest" description="Disordered" evidence="1">
    <location>
        <begin position="1"/>
        <end position="28"/>
    </location>
</feature>
<dbReference type="Proteomes" id="UP000823786">
    <property type="component" value="Unassembled WGS sequence"/>
</dbReference>
<reference evidence="2 3" key="1">
    <citation type="submission" date="2021-03" db="EMBL/GenBank/DDBJ databases">
        <title>Genomic Encyclopedia of Type Strains, Phase IV (KMG-IV): sequencing the most valuable type-strain genomes for metagenomic binning, comparative biology and taxonomic classification.</title>
        <authorList>
            <person name="Goeker M."/>
        </authorList>
    </citation>
    <scope>NUCLEOTIDE SEQUENCE [LARGE SCALE GENOMIC DNA]</scope>
    <source>
        <strain evidence="2 3">DSM 26427</strain>
    </source>
</reference>
<evidence type="ECO:0000313" key="2">
    <source>
        <dbReference type="EMBL" id="MBP1859775.1"/>
    </source>
</evidence>
<dbReference type="RefSeq" id="WP_209853784.1">
    <property type="nucleotide sequence ID" value="NZ_JAGGJV010000005.1"/>
</dbReference>
<organism evidence="2 3">
    <name type="scientific">Rhizobium herbae</name>
    <dbReference type="NCBI Taxonomy" id="508661"/>
    <lineage>
        <taxon>Bacteria</taxon>
        <taxon>Pseudomonadati</taxon>
        <taxon>Pseudomonadota</taxon>
        <taxon>Alphaproteobacteria</taxon>
        <taxon>Hyphomicrobiales</taxon>
        <taxon>Rhizobiaceae</taxon>
        <taxon>Rhizobium/Agrobacterium group</taxon>
        <taxon>Rhizobium</taxon>
    </lineage>
</organism>
<dbReference type="EMBL" id="JAGGJV010000005">
    <property type="protein sequence ID" value="MBP1859775.1"/>
    <property type="molecule type" value="Genomic_DNA"/>
</dbReference>
<evidence type="ECO:0000313" key="3">
    <source>
        <dbReference type="Proteomes" id="UP000823786"/>
    </source>
</evidence>